<sequence>MKKSKSMIVLLLTCMMLVMAACSSGGGDAAKSETSTEIKFWTISLSPTFDDYINGMVDTFEKDNPGVKVKWEDIPIDAVEQKTLTSSASGNLADVVNLNTEFLKKLASLGALANMDELAADVKGDFYEGVWTAGEYKGSTYALPWYLANDVVLYNKDLLKKAGFDTPPTTVDEAWEMTKVIKEKTGAYGYSLTTIRDELLYSGIPILNEDFTKAAFNVPQAVEIFAKYKERNKEGLIPEEILLDQAKPQEWYAQEKLAWWQTGPNLFRQVNDLAPAVYEKSDATSSFAYSTGQIPVNTMNIAVSEKSKNKDAAVKFAKFVTNAENQLQLSKLSSVLPSAKKAAEDTFFAAGKDSTDPVEKGRYLAVNQLEKSMDLLPPVENLADINRAINDEFKRMLSDDLDPADAVAAAEDAVNKLLQ</sequence>
<dbReference type="InterPro" id="IPR006059">
    <property type="entry name" value="SBP"/>
</dbReference>
<dbReference type="PANTHER" id="PTHR43649">
    <property type="entry name" value="ARABINOSE-BINDING PROTEIN-RELATED"/>
    <property type="match status" value="1"/>
</dbReference>
<organism evidence="2 3">
    <name type="scientific">Paenibacillus segetis</name>
    <dbReference type="NCBI Taxonomy" id="1325360"/>
    <lineage>
        <taxon>Bacteria</taxon>
        <taxon>Bacillati</taxon>
        <taxon>Bacillota</taxon>
        <taxon>Bacilli</taxon>
        <taxon>Bacillales</taxon>
        <taxon>Paenibacillaceae</taxon>
        <taxon>Paenibacillus</taxon>
    </lineage>
</organism>
<accession>A0ABQ1YII3</accession>
<evidence type="ECO:0000313" key="3">
    <source>
        <dbReference type="Proteomes" id="UP000659344"/>
    </source>
</evidence>
<keyword evidence="1" id="KW-0732">Signal</keyword>
<proteinExistence type="predicted"/>
<comment type="caution">
    <text evidence="2">The sequence shown here is derived from an EMBL/GenBank/DDBJ whole genome shotgun (WGS) entry which is preliminary data.</text>
</comment>
<dbReference type="RefSeq" id="WP_188539916.1">
    <property type="nucleotide sequence ID" value="NZ_BMFT01000001.1"/>
</dbReference>
<evidence type="ECO:0000313" key="2">
    <source>
        <dbReference type="EMBL" id="GGH27535.1"/>
    </source>
</evidence>
<reference evidence="3" key="1">
    <citation type="journal article" date="2019" name="Int. J. Syst. Evol. Microbiol.">
        <title>The Global Catalogue of Microorganisms (GCM) 10K type strain sequencing project: providing services to taxonomists for standard genome sequencing and annotation.</title>
        <authorList>
            <consortium name="The Broad Institute Genomics Platform"/>
            <consortium name="The Broad Institute Genome Sequencing Center for Infectious Disease"/>
            <person name="Wu L."/>
            <person name="Ma J."/>
        </authorList>
    </citation>
    <scope>NUCLEOTIDE SEQUENCE [LARGE SCALE GENOMIC DNA]</scope>
    <source>
        <strain evidence="3">CGMCC 1.12769</strain>
    </source>
</reference>
<dbReference type="PANTHER" id="PTHR43649:SF12">
    <property type="entry name" value="DIACETYLCHITOBIOSE BINDING PROTEIN DASA"/>
    <property type="match status" value="1"/>
</dbReference>
<dbReference type="PROSITE" id="PS51257">
    <property type="entry name" value="PROKAR_LIPOPROTEIN"/>
    <property type="match status" value="1"/>
</dbReference>
<name>A0ABQ1YII3_9BACL</name>
<protein>
    <submittedName>
        <fullName evidence="2">Sugar ABC transporter substrate-binding protein</fullName>
    </submittedName>
</protein>
<evidence type="ECO:0000256" key="1">
    <source>
        <dbReference type="SAM" id="SignalP"/>
    </source>
</evidence>
<gene>
    <name evidence="2" type="ORF">GCM10008013_29050</name>
</gene>
<dbReference type="Gene3D" id="3.40.190.10">
    <property type="entry name" value="Periplasmic binding protein-like II"/>
    <property type="match status" value="1"/>
</dbReference>
<dbReference type="InterPro" id="IPR050490">
    <property type="entry name" value="Bact_solute-bd_prot1"/>
</dbReference>
<dbReference type="SUPFAM" id="SSF53850">
    <property type="entry name" value="Periplasmic binding protein-like II"/>
    <property type="match status" value="1"/>
</dbReference>
<dbReference type="EMBL" id="BMFT01000001">
    <property type="protein sequence ID" value="GGH27535.1"/>
    <property type="molecule type" value="Genomic_DNA"/>
</dbReference>
<dbReference type="Pfam" id="PF13416">
    <property type="entry name" value="SBP_bac_8"/>
    <property type="match status" value="1"/>
</dbReference>
<dbReference type="Proteomes" id="UP000659344">
    <property type="component" value="Unassembled WGS sequence"/>
</dbReference>
<keyword evidence="3" id="KW-1185">Reference proteome</keyword>
<dbReference type="CDD" id="cd13585">
    <property type="entry name" value="PBP2_TMBP_like"/>
    <property type="match status" value="1"/>
</dbReference>
<feature type="signal peptide" evidence="1">
    <location>
        <begin position="1"/>
        <end position="20"/>
    </location>
</feature>
<feature type="chain" id="PRO_5047399644" evidence="1">
    <location>
        <begin position="21"/>
        <end position="419"/>
    </location>
</feature>